<keyword evidence="1" id="KW-0812">Transmembrane</keyword>
<dbReference type="Proteomes" id="UP000887577">
    <property type="component" value="Unplaced"/>
</dbReference>
<evidence type="ECO:0000256" key="1">
    <source>
        <dbReference type="SAM" id="Phobius"/>
    </source>
</evidence>
<evidence type="ECO:0000313" key="2">
    <source>
        <dbReference type="Proteomes" id="UP000887577"/>
    </source>
</evidence>
<proteinExistence type="predicted"/>
<reference evidence="3" key="1">
    <citation type="submission" date="2022-11" db="UniProtKB">
        <authorList>
            <consortium name="WormBaseParasite"/>
        </authorList>
    </citation>
    <scope>IDENTIFICATION</scope>
</reference>
<name>A0A914Z8A3_9BILA</name>
<sequence>MDLSGIETFDQNSWENTVASTFSSNFIVIAVVILVAGIVLAVIAVIGGFCCYRMVCSYSGASELLSEVIERPLTPRPESFRRNSAQAQYRLLIQSKFEKEFGSRLCTDRSYAYIV</sequence>
<keyword evidence="1" id="KW-0472">Membrane</keyword>
<dbReference type="WBParaSite" id="PSU_v2.g8905.t1">
    <property type="protein sequence ID" value="PSU_v2.g8905.t1"/>
    <property type="gene ID" value="PSU_v2.g8905"/>
</dbReference>
<keyword evidence="2" id="KW-1185">Reference proteome</keyword>
<dbReference type="AlphaFoldDB" id="A0A914Z8A3"/>
<accession>A0A914Z8A3</accession>
<feature type="transmembrane region" description="Helical" evidence="1">
    <location>
        <begin position="26"/>
        <end position="52"/>
    </location>
</feature>
<keyword evidence="1" id="KW-1133">Transmembrane helix</keyword>
<evidence type="ECO:0000313" key="3">
    <source>
        <dbReference type="WBParaSite" id="PSU_v2.g8905.t1"/>
    </source>
</evidence>
<protein>
    <submittedName>
        <fullName evidence="3">Uncharacterized protein</fullName>
    </submittedName>
</protein>
<organism evidence="2 3">
    <name type="scientific">Panagrolaimus superbus</name>
    <dbReference type="NCBI Taxonomy" id="310955"/>
    <lineage>
        <taxon>Eukaryota</taxon>
        <taxon>Metazoa</taxon>
        <taxon>Ecdysozoa</taxon>
        <taxon>Nematoda</taxon>
        <taxon>Chromadorea</taxon>
        <taxon>Rhabditida</taxon>
        <taxon>Tylenchina</taxon>
        <taxon>Panagrolaimomorpha</taxon>
        <taxon>Panagrolaimoidea</taxon>
        <taxon>Panagrolaimidae</taxon>
        <taxon>Panagrolaimus</taxon>
    </lineage>
</organism>